<evidence type="ECO:0000256" key="8">
    <source>
        <dbReference type="ARBA" id="ARBA00023235"/>
    </source>
</evidence>
<evidence type="ECO:0000256" key="2">
    <source>
        <dbReference type="ARBA" id="ARBA00004664"/>
    </source>
</evidence>
<proteinExistence type="inferred from homology"/>
<dbReference type="Gene3D" id="3.20.20.70">
    <property type="entry name" value="Aldolase class I"/>
    <property type="match status" value="1"/>
</dbReference>
<dbReference type="InterPro" id="IPR011060">
    <property type="entry name" value="RibuloseP-bd_barrel"/>
</dbReference>
<evidence type="ECO:0000256" key="4">
    <source>
        <dbReference type="ARBA" id="ARBA00022272"/>
    </source>
</evidence>
<dbReference type="HAMAP" id="MF_00135">
    <property type="entry name" value="PRAI"/>
    <property type="match status" value="1"/>
</dbReference>
<evidence type="ECO:0000313" key="11">
    <source>
        <dbReference type="EMBL" id="BAP86638.1"/>
    </source>
</evidence>
<dbReference type="EC" id="5.3.1.24" evidence="3 9"/>
<accession>A0A0A1H065</accession>
<keyword evidence="8 9" id="KW-0413">Isomerase</keyword>
<evidence type="ECO:0000256" key="7">
    <source>
        <dbReference type="ARBA" id="ARBA00023141"/>
    </source>
</evidence>
<evidence type="ECO:0000256" key="6">
    <source>
        <dbReference type="ARBA" id="ARBA00022822"/>
    </source>
</evidence>
<dbReference type="InterPro" id="IPR044643">
    <property type="entry name" value="TrpF_fam"/>
</dbReference>
<dbReference type="EMBL" id="AP014680">
    <property type="protein sequence ID" value="BAP86638.1"/>
    <property type="molecule type" value="Genomic_DNA"/>
</dbReference>
<evidence type="ECO:0000259" key="10">
    <source>
        <dbReference type="Pfam" id="PF00697"/>
    </source>
</evidence>
<dbReference type="Pfam" id="PF00697">
    <property type="entry name" value="PRAI"/>
    <property type="match status" value="1"/>
</dbReference>
<dbReference type="PANTHER" id="PTHR42894:SF1">
    <property type="entry name" value="N-(5'-PHOSPHORIBOSYL)ANTHRANILATE ISOMERASE"/>
    <property type="match status" value="1"/>
</dbReference>
<protein>
    <recommendedName>
        <fullName evidence="4 9">N-(5'-phosphoribosyl)anthranilate isomerase</fullName>
        <shortName evidence="9">PRAI</shortName>
        <ecNumber evidence="3 9">5.3.1.24</ecNumber>
    </recommendedName>
</protein>
<sequence>MTKVKICGLRTNADVVAVNEAKPELAGFVFAPSKRQITAKQALFLRQNMNEDIQTVGVFVNPTLEQVLPLLKSDIIQLVQLHGQQNQMLITKLQQAGAKVIQTIQTDAKLVTKPDYVMYDGRKPGSGNVIDWQRINQLEQPLFLAGGLTPANVVQAIAIVKPDFVDVSSGVETDGHKDATKIIQFTRRAHYARNEIRN</sequence>
<dbReference type="Proteomes" id="UP000031620">
    <property type="component" value="Chromosome"/>
</dbReference>
<dbReference type="PANTHER" id="PTHR42894">
    <property type="entry name" value="N-(5'-PHOSPHORIBOSYL)ANTHRANILATE ISOMERASE"/>
    <property type="match status" value="1"/>
</dbReference>
<dbReference type="SUPFAM" id="SSF51366">
    <property type="entry name" value="Ribulose-phoshate binding barrel"/>
    <property type="match status" value="1"/>
</dbReference>
<dbReference type="KEGG" id="lho:LOOC260_121320"/>
<evidence type="ECO:0000256" key="9">
    <source>
        <dbReference type="HAMAP-Rule" id="MF_00135"/>
    </source>
</evidence>
<dbReference type="InterPro" id="IPR001240">
    <property type="entry name" value="PRAI_dom"/>
</dbReference>
<evidence type="ECO:0000256" key="5">
    <source>
        <dbReference type="ARBA" id="ARBA00022605"/>
    </source>
</evidence>
<dbReference type="STRING" id="1291742.LOOC260_121320"/>
<dbReference type="InterPro" id="IPR013785">
    <property type="entry name" value="Aldolase_TIM"/>
</dbReference>
<evidence type="ECO:0000313" key="12">
    <source>
        <dbReference type="Proteomes" id="UP000031620"/>
    </source>
</evidence>
<organism evidence="11 12">
    <name type="scientific">Paucilactobacillus hokkaidonensis JCM 18461</name>
    <dbReference type="NCBI Taxonomy" id="1291742"/>
    <lineage>
        <taxon>Bacteria</taxon>
        <taxon>Bacillati</taxon>
        <taxon>Bacillota</taxon>
        <taxon>Bacilli</taxon>
        <taxon>Lactobacillales</taxon>
        <taxon>Lactobacillaceae</taxon>
        <taxon>Paucilactobacillus</taxon>
    </lineage>
</organism>
<keyword evidence="7 9" id="KW-0057">Aromatic amino acid biosynthesis</keyword>
<comment type="pathway">
    <text evidence="2 9">Amino-acid biosynthesis; L-tryptophan biosynthesis; L-tryptophan from chorismate: step 3/5.</text>
</comment>
<dbReference type="RefSeq" id="WP_041094846.1">
    <property type="nucleotide sequence ID" value="NZ_AP014680.1"/>
</dbReference>
<keyword evidence="6 9" id="KW-0822">Tryptophan biosynthesis</keyword>
<reference evidence="11 12" key="1">
    <citation type="submission" date="2014-11" db="EMBL/GenBank/DDBJ databases">
        <title>Complete genome sequence and analysis of Lactobacillus hokkaidonensis LOOC260T.</title>
        <authorList>
            <person name="Tanizawa Y."/>
            <person name="Tohno M."/>
            <person name="Kaminuma E."/>
            <person name="Nakamura Y."/>
            <person name="Arita M."/>
        </authorList>
    </citation>
    <scope>NUCLEOTIDE SEQUENCE [LARGE SCALE GENOMIC DNA]</scope>
    <source>
        <strain evidence="11 12">LOOC260</strain>
    </source>
</reference>
<dbReference type="GO" id="GO:0004640">
    <property type="term" value="F:phosphoribosylanthranilate isomerase activity"/>
    <property type="evidence" value="ECO:0007669"/>
    <property type="project" value="UniProtKB-UniRule"/>
</dbReference>
<comment type="similarity">
    <text evidence="9">Belongs to the TrpF family.</text>
</comment>
<dbReference type="CDD" id="cd00405">
    <property type="entry name" value="PRAI"/>
    <property type="match status" value="1"/>
</dbReference>
<name>A0A0A1H065_9LACO</name>
<evidence type="ECO:0000256" key="3">
    <source>
        <dbReference type="ARBA" id="ARBA00012572"/>
    </source>
</evidence>
<dbReference type="AlphaFoldDB" id="A0A0A1H065"/>
<keyword evidence="5 9" id="KW-0028">Amino-acid biosynthesis</keyword>
<dbReference type="GO" id="GO:0000162">
    <property type="term" value="P:L-tryptophan biosynthetic process"/>
    <property type="evidence" value="ECO:0007669"/>
    <property type="project" value="UniProtKB-UniRule"/>
</dbReference>
<evidence type="ECO:0000256" key="1">
    <source>
        <dbReference type="ARBA" id="ARBA00001164"/>
    </source>
</evidence>
<dbReference type="UniPathway" id="UPA00035">
    <property type="reaction ID" value="UER00042"/>
</dbReference>
<dbReference type="HOGENOM" id="CLU_076364_1_0_9"/>
<feature type="domain" description="N-(5'phosphoribosyl) anthranilate isomerase (PRAI)" evidence="10">
    <location>
        <begin position="4"/>
        <end position="186"/>
    </location>
</feature>
<comment type="catalytic activity">
    <reaction evidence="1 9">
        <text>N-(5-phospho-beta-D-ribosyl)anthranilate = 1-(2-carboxyphenylamino)-1-deoxy-D-ribulose 5-phosphate</text>
        <dbReference type="Rhea" id="RHEA:21540"/>
        <dbReference type="ChEBI" id="CHEBI:18277"/>
        <dbReference type="ChEBI" id="CHEBI:58613"/>
        <dbReference type="EC" id="5.3.1.24"/>
    </reaction>
</comment>
<gene>
    <name evidence="9 11" type="primary">trpF</name>
    <name evidence="11" type="ORF">LOOC260_121320</name>
</gene>
<dbReference type="PROSITE" id="PS50096">
    <property type="entry name" value="IQ"/>
    <property type="match status" value="1"/>
</dbReference>